<dbReference type="Proteomes" id="UP001163739">
    <property type="component" value="Chromosome"/>
</dbReference>
<keyword evidence="5" id="KW-1185">Reference proteome</keyword>
<organism evidence="4 5">
    <name type="scientific">Alkalimarinus alittae</name>
    <dbReference type="NCBI Taxonomy" id="2961619"/>
    <lineage>
        <taxon>Bacteria</taxon>
        <taxon>Pseudomonadati</taxon>
        <taxon>Pseudomonadota</taxon>
        <taxon>Gammaproteobacteria</taxon>
        <taxon>Alteromonadales</taxon>
        <taxon>Alteromonadaceae</taxon>
        <taxon>Alkalimarinus</taxon>
    </lineage>
</organism>
<dbReference type="InterPro" id="IPR001509">
    <property type="entry name" value="Epimerase_deHydtase"/>
</dbReference>
<dbReference type="PANTHER" id="PTHR11092:SF0">
    <property type="entry name" value="EPIMERASE FAMILY PROTEIN SDR39U1"/>
    <property type="match status" value="1"/>
</dbReference>
<dbReference type="CDD" id="cd05242">
    <property type="entry name" value="SDR_a8"/>
    <property type="match status" value="1"/>
</dbReference>
<dbReference type="Pfam" id="PF08338">
    <property type="entry name" value="DUF1731"/>
    <property type="match status" value="1"/>
</dbReference>
<evidence type="ECO:0000259" key="3">
    <source>
        <dbReference type="Pfam" id="PF08338"/>
    </source>
</evidence>
<reference evidence="4" key="1">
    <citation type="submission" date="2022-06" db="EMBL/GenBank/DDBJ databases">
        <title>Alkalimarinus sp. nov., isolated from gut of a Alitta virens.</title>
        <authorList>
            <person name="Yang A.I."/>
            <person name="Shin N.-R."/>
        </authorList>
    </citation>
    <scope>NUCLEOTIDE SEQUENCE</scope>
    <source>
        <strain evidence="4">A2M4</strain>
    </source>
</reference>
<evidence type="ECO:0000259" key="2">
    <source>
        <dbReference type="Pfam" id="PF01370"/>
    </source>
</evidence>
<proteinExistence type="inferred from homology"/>
<feature type="domain" description="DUF1731" evidence="3">
    <location>
        <begin position="248"/>
        <end position="294"/>
    </location>
</feature>
<dbReference type="Gene3D" id="3.40.50.720">
    <property type="entry name" value="NAD(P)-binding Rossmann-like Domain"/>
    <property type="match status" value="1"/>
</dbReference>
<dbReference type="NCBIfam" id="TIGR01777">
    <property type="entry name" value="yfcH"/>
    <property type="match status" value="1"/>
</dbReference>
<gene>
    <name evidence="4" type="ORF">NKI27_03380</name>
</gene>
<dbReference type="SUPFAM" id="SSF51735">
    <property type="entry name" value="NAD(P)-binding Rossmann-fold domains"/>
    <property type="match status" value="1"/>
</dbReference>
<protein>
    <submittedName>
        <fullName evidence="4">TIGR01777 family oxidoreductase</fullName>
    </submittedName>
</protein>
<dbReference type="RefSeq" id="WP_265048292.1">
    <property type="nucleotide sequence ID" value="NZ_CP100390.1"/>
</dbReference>
<sequence>MRILITGGTGFIGHRFIQAYPDHEYTVLTRSPEKAKAKLPSRVVLIDCLSKLDNLDLFDSVINLAGEPIIDKRWTDQQKKAICDSRWDVTQQLVDLFRVSKKPPSVFISGSAIGIYGDQGDLVVTERDTSAPLDFAATLCQRWESIAKQAEPYTRVVNIRTGIVLDPKAGALAKMLTPFKLCLGGRLGHGRQYMSWIHIQDMVAAIAFLINSKDSAGAFNMVAPTPVTNQQFTDELATALNRIAFIPVPSAMLKLLLGESSVLLLASQRVEPVSLLDASFEYRFPDLTSALTDLLKHKPNA</sequence>
<dbReference type="InterPro" id="IPR036291">
    <property type="entry name" value="NAD(P)-bd_dom_sf"/>
</dbReference>
<evidence type="ECO:0000313" key="5">
    <source>
        <dbReference type="Proteomes" id="UP001163739"/>
    </source>
</evidence>
<dbReference type="Pfam" id="PF01370">
    <property type="entry name" value="Epimerase"/>
    <property type="match status" value="1"/>
</dbReference>
<comment type="similarity">
    <text evidence="1">Belongs to the NAD(P)-dependent epimerase/dehydratase family. SDR39U1 subfamily.</text>
</comment>
<name>A0ABY6N3V4_9ALTE</name>
<feature type="domain" description="NAD-dependent epimerase/dehydratase" evidence="2">
    <location>
        <begin position="3"/>
        <end position="220"/>
    </location>
</feature>
<evidence type="ECO:0000313" key="4">
    <source>
        <dbReference type="EMBL" id="UZE96807.1"/>
    </source>
</evidence>
<accession>A0ABY6N3V4</accession>
<dbReference type="PANTHER" id="PTHR11092">
    <property type="entry name" value="SUGAR NUCLEOTIDE EPIMERASE RELATED"/>
    <property type="match status" value="1"/>
</dbReference>
<dbReference type="InterPro" id="IPR013549">
    <property type="entry name" value="DUF1731"/>
</dbReference>
<dbReference type="EMBL" id="CP100390">
    <property type="protein sequence ID" value="UZE96807.1"/>
    <property type="molecule type" value="Genomic_DNA"/>
</dbReference>
<dbReference type="InterPro" id="IPR010099">
    <property type="entry name" value="SDR39U1"/>
</dbReference>
<evidence type="ECO:0000256" key="1">
    <source>
        <dbReference type="ARBA" id="ARBA00009353"/>
    </source>
</evidence>